<accession>A0A6J5S1Z5</accession>
<gene>
    <name evidence="1" type="ORF">UFOVP1351_47</name>
</gene>
<name>A0A6J5S1Z5_9CAUD</name>
<reference evidence="1" key="1">
    <citation type="submission" date="2020-05" db="EMBL/GenBank/DDBJ databases">
        <authorList>
            <person name="Chiriac C."/>
            <person name="Salcher M."/>
            <person name="Ghai R."/>
            <person name="Kavagutti S V."/>
        </authorList>
    </citation>
    <scope>NUCLEOTIDE SEQUENCE</scope>
</reference>
<sequence length="277" mass="30775">MNIDAFGLPVQADGDNKDQLQRVGMIDLATELHSASTDLMALANQCCHALTSNKYLQPMPGVYVRHVGGDPANVSADQLIPVLAAHVARRDVRQVARMAWTCVKRLGFAQNYKDGLNGTERTKIPDFMLLRALPLFARAHACLYPMALVVDALLVLATAASVGPIFRDDKLLPTRRSPDDVDDNCIITTLVTCRAVMPTPLSYMASRLYARLRPWNYGCTGVRDFASIYPDVPPGHFLEPYKHSPAYGALRWYHRAEAGGNPEIAELWRPLVRRYLS</sequence>
<proteinExistence type="predicted"/>
<evidence type="ECO:0000313" key="1">
    <source>
        <dbReference type="EMBL" id="CAB4200523.1"/>
    </source>
</evidence>
<protein>
    <submittedName>
        <fullName evidence="1">Uncharacterized protein</fullName>
    </submittedName>
</protein>
<dbReference type="EMBL" id="LR797306">
    <property type="protein sequence ID" value="CAB4200523.1"/>
    <property type="molecule type" value="Genomic_DNA"/>
</dbReference>
<organism evidence="1">
    <name type="scientific">uncultured Caudovirales phage</name>
    <dbReference type="NCBI Taxonomy" id="2100421"/>
    <lineage>
        <taxon>Viruses</taxon>
        <taxon>Duplodnaviria</taxon>
        <taxon>Heunggongvirae</taxon>
        <taxon>Uroviricota</taxon>
        <taxon>Caudoviricetes</taxon>
        <taxon>Peduoviridae</taxon>
        <taxon>Maltschvirus</taxon>
        <taxon>Maltschvirus maltsch</taxon>
    </lineage>
</organism>